<dbReference type="InterPro" id="IPR000352">
    <property type="entry name" value="Pep_chain_release_fac_I"/>
</dbReference>
<dbReference type="InterPro" id="IPR045853">
    <property type="entry name" value="Pep_chain_release_fac_I_sf"/>
</dbReference>
<dbReference type="Pfam" id="PF00472">
    <property type="entry name" value="RF-1"/>
    <property type="match status" value="1"/>
</dbReference>
<name>A0A1I4WND9_9PROT</name>
<dbReference type="OrthoDB" id="9815709at2"/>
<dbReference type="STRING" id="44574.AAW31_10620"/>
<comment type="similarity">
    <text evidence="1">Belongs to the prokaryotic/mitochondrial release factor family.</text>
</comment>
<feature type="compositionally biased region" description="Basic residues" evidence="2">
    <location>
        <begin position="103"/>
        <end position="120"/>
    </location>
</feature>
<feature type="region of interest" description="Disordered" evidence="2">
    <location>
        <begin position="102"/>
        <end position="139"/>
    </location>
</feature>
<dbReference type="SUPFAM" id="SSF75620">
    <property type="entry name" value="Release factor"/>
    <property type="match status" value="1"/>
</dbReference>
<dbReference type="PROSITE" id="PS00745">
    <property type="entry name" value="RF_PROK_I"/>
    <property type="match status" value="1"/>
</dbReference>
<dbReference type="NCBIfam" id="NF006718">
    <property type="entry name" value="PRK09256.1"/>
    <property type="match status" value="1"/>
</dbReference>
<dbReference type="GO" id="GO:0072344">
    <property type="term" value="P:rescue of stalled ribosome"/>
    <property type="evidence" value="ECO:0007669"/>
    <property type="project" value="TreeGrafter"/>
</dbReference>
<dbReference type="PANTHER" id="PTHR47814:SF1">
    <property type="entry name" value="PEPTIDYL-TRNA HYDROLASE ARFB"/>
    <property type="match status" value="1"/>
</dbReference>
<dbReference type="GO" id="GO:0043022">
    <property type="term" value="F:ribosome binding"/>
    <property type="evidence" value="ECO:0007669"/>
    <property type="project" value="TreeGrafter"/>
</dbReference>
<dbReference type="GO" id="GO:0004045">
    <property type="term" value="F:peptidyl-tRNA hydrolase activity"/>
    <property type="evidence" value="ECO:0007669"/>
    <property type="project" value="TreeGrafter"/>
</dbReference>
<evidence type="ECO:0000256" key="2">
    <source>
        <dbReference type="SAM" id="MobiDB-lite"/>
    </source>
</evidence>
<evidence type="ECO:0000313" key="5">
    <source>
        <dbReference type="Proteomes" id="UP000183287"/>
    </source>
</evidence>
<dbReference type="RefSeq" id="WP_074907272.1">
    <property type="nucleotide sequence ID" value="NZ_FOUB01000114.1"/>
</dbReference>
<keyword evidence="5" id="KW-1185">Reference proteome</keyword>
<proteinExistence type="inferred from homology"/>
<reference evidence="5" key="1">
    <citation type="submission" date="2016-10" db="EMBL/GenBank/DDBJ databases">
        <authorList>
            <person name="Varghese N."/>
            <person name="Submissions S."/>
        </authorList>
    </citation>
    <scope>NUCLEOTIDE SEQUENCE [LARGE SCALE GENOMIC DNA]</scope>
    <source>
        <strain evidence="5">Nm44</strain>
    </source>
</reference>
<dbReference type="GO" id="GO:0003747">
    <property type="term" value="F:translation release factor activity"/>
    <property type="evidence" value="ECO:0007669"/>
    <property type="project" value="InterPro"/>
</dbReference>
<dbReference type="PANTHER" id="PTHR47814">
    <property type="entry name" value="PEPTIDYL-TRNA HYDROLASE ARFB"/>
    <property type="match status" value="1"/>
</dbReference>
<sequence>MLRISANLSIPLTEIEIQAIRAQGSGGQNVNKVATAVHLRFDIKASSLPEIYKERLLNLKDSRITSEGVVIIKAQRYSSQIKNREDALNRLQEIIKSVTVQIKPRKPTKPTKASKAKRLERKVIQSQRKSLRRKVEEEK</sequence>
<gene>
    <name evidence="4" type="ORF">SAMN05421863_11144</name>
</gene>
<dbReference type="AlphaFoldDB" id="A0A1I4WND9"/>
<dbReference type="Proteomes" id="UP000183287">
    <property type="component" value="Unassembled WGS sequence"/>
</dbReference>
<protein>
    <submittedName>
        <fullName evidence="4">Ribosome-associated protein</fullName>
    </submittedName>
</protein>
<accession>A0A1I4WND9</accession>
<evidence type="ECO:0000313" key="4">
    <source>
        <dbReference type="EMBL" id="SFN14703.1"/>
    </source>
</evidence>
<dbReference type="EMBL" id="FOUB01000114">
    <property type="protein sequence ID" value="SFN14703.1"/>
    <property type="molecule type" value="Genomic_DNA"/>
</dbReference>
<organism evidence="4 5">
    <name type="scientific">Nitrosomonas communis</name>
    <dbReference type="NCBI Taxonomy" id="44574"/>
    <lineage>
        <taxon>Bacteria</taxon>
        <taxon>Pseudomonadati</taxon>
        <taxon>Pseudomonadota</taxon>
        <taxon>Betaproteobacteria</taxon>
        <taxon>Nitrosomonadales</taxon>
        <taxon>Nitrosomonadaceae</taxon>
        <taxon>Nitrosomonas</taxon>
    </lineage>
</organism>
<dbReference type="Gene3D" id="3.30.160.20">
    <property type="match status" value="1"/>
</dbReference>
<evidence type="ECO:0000259" key="3">
    <source>
        <dbReference type="PROSITE" id="PS00745"/>
    </source>
</evidence>
<feature type="domain" description="Prokaryotic-type class I peptide chain release factors" evidence="3">
    <location>
        <begin position="21"/>
        <end position="37"/>
    </location>
</feature>
<evidence type="ECO:0000256" key="1">
    <source>
        <dbReference type="ARBA" id="ARBA00010835"/>
    </source>
</evidence>